<feature type="domain" description="Ribosomal RNA methyltransferase FtsJ" evidence="11">
    <location>
        <begin position="2"/>
        <end position="125"/>
    </location>
</feature>
<dbReference type="InterPro" id="IPR029063">
    <property type="entry name" value="SAM-dependent_MTases_sf"/>
</dbReference>
<keyword evidence="1" id="KW-0698">rRNA processing</keyword>
<comment type="catalytic activity">
    <reaction evidence="10">
        <text>uridine(2552) in 23S rRNA + S-adenosyl-L-methionine = 2'-O-methyluridine(2552) in 23S rRNA + S-adenosyl-L-homocysteine + H(+)</text>
        <dbReference type="Rhea" id="RHEA:42720"/>
        <dbReference type="Rhea" id="RHEA-COMP:10202"/>
        <dbReference type="Rhea" id="RHEA-COMP:10203"/>
        <dbReference type="ChEBI" id="CHEBI:15378"/>
        <dbReference type="ChEBI" id="CHEBI:57856"/>
        <dbReference type="ChEBI" id="CHEBI:59789"/>
        <dbReference type="ChEBI" id="CHEBI:65315"/>
        <dbReference type="ChEBI" id="CHEBI:74478"/>
        <dbReference type="EC" id="2.1.1.166"/>
    </reaction>
</comment>
<dbReference type="InterPro" id="IPR002877">
    <property type="entry name" value="RNA_MeTrfase_FtsJ_dom"/>
</dbReference>
<evidence type="ECO:0000256" key="9">
    <source>
        <dbReference type="ARBA" id="ARBA00042745"/>
    </source>
</evidence>
<evidence type="ECO:0000256" key="6">
    <source>
        <dbReference type="ARBA" id="ARBA00038861"/>
    </source>
</evidence>
<dbReference type="SUPFAM" id="SSF53335">
    <property type="entry name" value="S-adenosyl-L-methionine-dependent methyltransferases"/>
    <property type="match status" value="1"/>
</dbReference>
<proteinExistence type="predicted"/>
<dbReference type="Pfam" id="PF01728">
    <property type="entry name" value="FtsJ"/>
    <property type="match status" value="1"/>
</dbReference>
<reference evidence="12" key="1">
    <citation type="journal article" date="2011" name="Environ. Microbiol.">
        <title>Time-series analyses of Monterey Bay coastal microbial picoplankton using a 'genome proxy' microarray.</title>
        <authorList>
            <person name="Rich V.I."/>
            <person name="Pham V.D."/>
            <person name="Eppley J."/>
            <person name="Shi Y."/>
            <person name="DeLong E.F."/>
        </authorList>
    </citation>
    <scope>NUCLEOTIDE SEQUENCE</scope>
</reference>
<evidence type="ECO:0000256" key="2">
    <source>
        <dbReference type="ARBA" id="ARBA00022603"/>
    </source>
</evidence>
<dbReference type="EMBL" id="GU474914">
    <property type="protein sequence ID" value="ADI19228.1"/>
    <property type="molecule type" value="Genomic_DNA"/>
</dbReference>
<protein>
    <recommendedName>
        <fullName evidence="7">Ribosomal RNA large subunit methyltransferase E</fullName>
        <ecNumber evidence="6">2.1.1.166</ecNumber>
    </recommendedName>
    <alternativeName>
        <fullName evidence="9">23S rRNA Um2552 methyltransferase</fullName>
    </alternativeName>
    <alternativeName>
        <fullName evidence="8">rRNA (uridine-2'-O-)-methyltransferase</fullName>
    </alternativeName>
</protein>
<sequence length="128" mass="14349">MGVDLQPVDVGLPKHVKTLQGDVFELTLEQLPPEPFDMILSDMAPRTSGVRSMDADRSYALNQQVLGLSGKHLKSGGNLLVKAFQGAPFEQLRKDFREVFEEVRICKPRSSRSESVEVFLLGLRKHEL</sequence>
<evidence type="ECO:0000256" key="10">
    <source>
        <dbReference type="ARBA" id="ARBA00048970"/>
    </source>
</evidence>
<evidence type="ECO:0000256" key="1">
    <source>
        <dbReference type="ARBA" id="ARBA00022552"/>
    </source>
</evidence>
<keyword evidence="3" id="KW-0808">Transferase</keyword>
<dbReference type="EC" id="2.1.1.166" evidence="6"/>
<evidence type="ECO:0000259" key="11">
    <source>
        <dbReference type="Pfam" id="PF01728"/>
    </source>
</evidence>
<evidence type="ECO:0000313" key="12">
    <source>
        <dbReference type="EMBL" id="ADI19228.1"/>
    </source>
</evidence>
<evidence type="ECO:0000256" key="3">
    <source>
        <dbReference type="ARBA" id="ARBA00022679"/>
    </source>
</evidence>
<keyword evidence="2 12" id="KW-0489">Methyltransferase</keyword>
<dbReference type="AlphaFoldDB" id="E0XXT7"/>
<accession>E0XXT7</accession>
<dbReference type="InterPro" id="IPR050082">
    <property type="entry name" value="RNA_methyltr_RlmE"/>
</dbReference>
<evidence type="ECO:0000256" key="5">
    <source>
        <dbReference type="ARBA" id="ARBA00037569"/>
    </source>
</evidence>
<evidence type="ECO:0000256" key="7">
    <source>
        <dbReference type="ARBA" id="ARBA00041129"/>
    </source>
</evidence>
<name>E0XXT7_9DELT</name>
<dbReference type="GO" id="GO:0008650">
    <property type="term" value="F:rRNA (uridine-2'-O-)-methyltransferase activity"/>
    <property type="evidence" value="ECO:0007669"/>
    <property type="project" value="TreeGrafter"/>
</dbReference>
<dbReference type="PANTHER" id="PTHR10920:SF18">
    <property type="entry name" value="RRNA METHYLTRANSFERASE 2, MITOCHONDRIAL"/>
    <property type="match status" value="1"/>
</dbReference>
<evidence type="ECO:0000256" key="4">
    <source>
        <dbReference type="ARBA" id="ARBA00022691"/>
    </source>
</evidence>
<keyword evidence="4" id="KW-0949">S-adenosyl-L-methionine</keyword>
<evidence type="ECO:0000256" key="8">
    <source>
        <dbReference type="ARBA" id="ARBA00041995"/>
    </source>
</evidence>
<dbReference type="Gene3D" id="3.40.50.150">
    <property type="entry name" value="Vaccinia Virus protein VP39"/>
    <property type="match status" value="1"/>
</dbReference>
<organism evidence="12">
    <name type="scientific">uncultured delta proteobacterium HF0200_14D13</name>
    <dbReference type="NCBI Taxonomy" id="710830"/>
    <lineage>
        <taxon>Bacteria</taxon>
        <taxon>Deltaproteobacteria</taxon>
        <taxon>environmental samples</taxon>
    </lineage>
</organism>
<comment type="function">
    <text evidence="5">Specifically methylates the uridine in position 2552 of 23S rRNA at the 2'-O position of the ribose in the fully assembled 50S ribosomal subunit.</text>
</comment>
<dbReference type="PANTHER" id="PTHR10920">
    <property type="entry name" value="RIBOSOMAL RNA METHYLTRANSFERASE"/>
    <property type="match status" value="1"/>
</dbReference>